<sequence length="206" mass="22875">MPWFRRSLIAGTVVIVPLVITVAAFIWLFELIDGVMRPVYAQWLGREIPGLGLATMLLLVVIVGSLTTNVIGRKLLSRGEEYLLRLPVFRAVYGPVKQLVAAFSPGNEMGFKRVVLVDDSHRGLALGFLTKEFGIDKDDAIETHVAVYVPTNHIYFGDIHIYPGSKLLFPDMTVQEGVQVFLTGGMAMTERLRVERKKLESNDSGS</sequence>
<keyword evidence="1" id="KW-1133">Transmembrane helix</keyword>
<evidence type="ECO:0008006" key="3">
    <source>
        <dbReference type="Google" id="ProtNLM"/>
    </source>
</evidence>
<evidence type="ECO:0000256" key="1">
    <source>
        <dbReference type="SAM" id="Phobius"/>
    </source>
</evidence>
<dbReference type="PANTHER" id="PTHR31876:SF26">
    <property type="entry name" value="PROTEIN LIKE COV 2"/>
    <property type="match status" value="1"/>
</dbReference>
<organism evidence="2">
    <name type="scientific">marine metagenome</name>
    <dbReference type="NCBI Taxonomy" id="408172"/>
    <lineage>
        <taxon>unclassified sequences</taxon>
        <taxon>metagenomes</taxon>
        <taxon>ecological metagenomes</taxon>
    </lineage>
</organism>
<dbReference type="AlphaFoldDB" id="A0A382J160"/>
<dbReference type="EMBL" id="UINC01070866">
    <property type="protein sequence ID" value="SVC05349.1"/>
    <property type="molecule type" value="Genomic_DNA"/>
</dbReference>
<name>A0A382J160_9ZZZZ</name>
<dbReference type="Pfam" id="PF04367">
    <property type="entry name" value="DUF502"/>
    <property type="match status" value="1"/>
</dbReference>
<proteinExistence type="predicted"/>
<reference evidence="2" key="1">
    <citation type="submission" date="2018-05" db="EMBL/GenBank/DDBJ databases">
        <authorList>
            <person name="Lanie J.A."/>
            <person name="Ng W.-L."/>
            <person name="Kazmierczak K.M."/>
            <person name="Andrzejewski T.M."/>
            <person name="Davidsen T.M."/>
            <person name="Wayne K.J."/>
            <person name="Tettelin H."/>
            <person name="Glass J.I."/>
            <person name="Rusch D."/>
            <person name="Podicherti R."/>
            <person name="Tsui H.-C.T."/>
            <person name="Winkler M.E."/>
        </authorList>
    </citation>
    <scope>NUCLEOTIDE SEQUENCE</scope>
</reference>
<gene>
    <name evidence="2" type="ORF">METZ01_LOCUS258203</name>
</gene>
<evidence type="ECO:0000313" key="2">
    <source>
        <dbReference type="EMBL" id="SVC05349.1"/>
    </source>
</evidence>
<dbReference type="InterPro" id="IPR007462">
    <property type="entry name" value="COV1-like"/>
</dbReference>
<protein>
    <recommendedName>
        <fullName evidence="3">DUF502 domain-containing protein</fullName>
    </recommendedName>
</protein>
<keyword evidence="1" id="KW-0812">Transmembrane</keyword>
<feature type="transmembrane region" description="Helical" evidence="1">
    <location>
        <begin position="48"/>
        <end position="71"/>
    </location>
</feature>
<keyword evidence="1" id="KW-0472">Membrane</keyword>
<feature type="transmembrane region" description="Helical" evidence="1">
    <location>
        <begin position="7"/>
        <end position="28"/>
    </location>
</feature>
<accession>A0A382J160</accession>
<dbReference type="PANTHER" id="PTHR31876">
    <property type="entry name" value="COV-LIKE PROTEIN 1"/>
    <property type="match status" value="1"/>
</dbReference>